<dbReference type="GO" id="GO:0003677">
    <property type="term" value="F:DNA binding"/>
    <property type="evidence" value="ECO:0000318"/>
    <property type="project" value="GO_Central"/>
</dbReference>
<keyword evidence="8" id="KW-1267">Proteomics identification</keyword>
<dbReference type="PANTHER" id="PTHR15138:SF14">
    <property type="entry name" value="TRANSCRIPTION INITIATION FACTOR TFIID SUBUNIT 4"/>
    <property type="match status" value="1"/>
</dbReference>
<feature type="compositionally biased region" description="Polar residues" evidence="4">
    <location>
        <begin position="275"/>
        <end position="293"/>
    </location>
</feature>
<dbReference type="Gramene" id="Zm00001eb123350_T002">
    <property type="protein sequence ID" value="Zm00001eb123350_P002"/>
    <property type="gene ID" value="Zm00001eb123350"/>
</dbReference>
<dbReference type="InterPro" id="IPR022003">
    <property type="entry name" value="RST"/>
</dbReference>
<feature type="compositionally biased region" description="Low complexity" evidence="4">
    <location>
        <begin position="67"/>
        <end position="93"/>
    </location>
</feature>
<dbReference type="PANTHER" id="PTHR15138">
    <property type="entry name" value="TRANSCRIPTION INITIATION FACTOR TFIID SUBUNIT 4"/>
    <property type="match status" value="1"/>
</dbReference>
<evidence type="ECO:0000256" key="2">
    <source>
        <dbReference type="ARBA" id="ARBA00023242"/>
    </source>
</evidence>
<feature type="coiled-coil region" evidence="3">
    <location>
        <begin position="452"/>
        <end position="511"/>
    </location>
</feature>
<dbReference type="Pfam" id="PF12174">
    <property type="entry name" value="RST"/>
    <property type="match status" value="1"/>
</dbReference>
<proteinExistence type="evidence at protein level"/>
<dbReference type="AlphaFoldDB" id="A0A804MZK3"/>
<dbReference type="GO" id="GO:0006367">
    <property type="term" value="P:transcription initiation at RNA polymerase II promoter"/>
    <property type="evidence" value="ECO:0000318"/>
    <property type="project" value="GO_Central"/>
</dbReference>
<evidence type="ECO:0000256" key="3">
    <source>
        <dbReference type="SAM" id="Coils"/>
    </source>
</evidence>
<evidence type="ECO:0007829" key="8">
    <source>
        <dbReference type="PeptideAtlas" id="A0A804MZK3"/>
    </source>
</evidence>
<feature type="compositionally biased region" description="Polar residues" evidence="4">
    <location>
        <begin position="172"/>
        <end position="185"/>
    </location>
</feature>
<feature type="domain" description="RST" evidence="5">
    <location>
        <begin position="1"/>
        <end position="61"/>
    </location>
</feature>
<keyword evidence="7" id="KW-1185">Reference proteome</keyword>
<evidence type="ECO:0000259" key="5">
    <source>
        <dbReference type="PROSITE" id="PS51879"/>
    </source>
</evidence>
<dbReference type="GO" id="GO:0005669">
    <property type="term" value="C:transcription factor TFIID complex"/>
    <property type="evidence" value="ECO:0000318"/>
    <property type="project" value="GO_Central"/>
</dbReference>
<evidence type="ECO:0000256" key="1">
    <source>
        <dbReference type="ARBA" id="ARBA00004123"/>
    </source>
</evidence>
<feature type="compositionally biased region" description="Polar residues" evidence="4">
    <location>
        <begin position="150"/>
        <end position="164"/>
    </location>
</feature>
<reference evidence="6" key="2">
    <citation type="submission" date="2019-07" db="EMBL/GenBank/DDBJ databases">
        <authorList>
            <person name="Seetharam A."/>
            <person name="Woodhouse M."/>
            <person name="Cannon E."/>
        </authorList>
    </citation>
    <scope>NUCLEOTIDE SEQUENCE [LARGE SCALE GENOMIC DNA]</scope>
    <source>
        <strain evidence="6">cv. B73</strain>
    </source>
</reference>
<dbReference type="Proteomes" id="UP000007305">
    <property type="component" value="Chromosome 3"/>
</dbReference>
<protein>
    <recommendedName>
        <fullName evidence="5">RST domain-containing protein</fullName>
    </recommendedName>
</protein>
<feature type="compositionally biased region" description="Polar residues" evidence="4">
    <location>
        <begin position="198"/>
        <end position="214"/>
    </location>
</feature>
<keyword evidence="2" id="KW-0539">Nucleus</keyword>
<feature type="region of interest" description="Disordered" evidence="4">
    <location>
        <begin position="271"/>
        <end position="338"/>
    </location>
</feature>
<sequence>MLIPILQAHLDRDKDMQLQTVWAKLRRNEVNKDDFLRVTVNIVGDQMLKQAAHKVFVQMQAQMQRNSQANSSQQSLFSQLSAQQMASSGSAQLHDQKIRPPGPPNQGQKNQVSSSPQAFAPPSGTQPQNSVHYLAHDNPNQNPDAKGTNVVPNQPSRMNTSVPLQTKDKQHQPTQLQQASQQIYGANNPGAQAYPRSITGSLRSPSPVPETQPSMHAPGMAPAKMVPPPTHPMMQHNATAWKMHQNRELKTNAPPPNANMKQNSESVGKVRMAGTGNSSAKGKQGTPNSTPNASGGTKSSKKSGGQKKSLEAAGSMQPSSKKQKKSGAPQEQSIDELNDVTAASGVNIRDNKEIDICREMLDKMGYPKLELGLSAMPKDQLADNLAYNSLKGLILSKALMAQKDAEDESTRIAFENLRSEVISLRNEALEKDKILLSLVERLKSSDARLASLSEVEQKMEKFEKKKEADAKRIADLEYALSIQARLQRFEVEGLEKKLDEITENFNVEQTEREISDTKRLRVQKNV</sequence>
<dbReference type="PROSITE" id="PS51879">
    <property type="entry name" value="RST"/>
    <property type="match status" value="1"/>
</dbReference>
<reference evidence="6" key="3">
    <citation type="submission" date="2021-05" db="UniProtKB">
        <authorList>
            <consortium name="EnsemblPlants"/>
        </authorList>
    </citation>
    <scope>IDENTIFICATION</scope>
    <source>
        <strain evidence="6">cv. B73</strain>
    </source>
</reference>
<keyword evidence="3" id="KW-0175">Coiled coil</keyword>
<name>A0A804MZK3_MAIZE</name>
<comment type="subcellular location">
    <subcellularLocation>
        <location evidence="1">Nucleus</location>
    </subcellularLocation>
</comment>
<feature type="compositionally biased region" description="Polar residues" evidence="4">
    <location>
        <begin position="112"/>
        <end position="131"/>
    </location>
</feature>
<evidence type="ECO:0000313" key="6">
    <source>
        <dbReference type="EnsemblPlants" id="Zm00001eb123350_P002"/>
    </source>
</evidence>
<dbReference type="InParanoid" id="A0A804MZK3"/>
<evidence type="ECO:0000313" key="7">
    <source>
        <dbReference type="Proteomes" id="UP000007305"/>
    </source>
</evidence>
<accession>A0A804MZK3</accession>
<organism evidence="6 7">
    <name type="scientific">Zea mays</name>
    <name type="common">Maize</name>
    <dbReference type="NCBI Taxonomy" id="4577"/>
    <lineage>
        <taxon>Eukaryota</taxon>
        <taxon>Viridiplantae</taxon>
        <taxon>Streptophyta</taxon>
        <taxon>Embryophyta</taxon>
        <taxon>Tracheophyta</taxon>
        <taxon>Spermatophyta</taxon>
        <taxon>Magnoliopsida</taxon>
        <taxon>Liliopsida</taxon>
        <taxon>Poales</taxon>
        <taxon>Poaceae</taxon>
        <taxon>PACMAD clade</taxon>
        <taxon>Panicoideae</taxon>
        <taxon>Andropogonodae</taxon>
        <taxon>Andropogoneae</taxon>
        <taxon>Tripsacinae</taxon>
        <taxon>Zea</taxon>
    </lineage>
</organism>
<dbReference type="InterPro" id="IPR045144">
    <property type="entry name" value="TAF4"/>
</dbReference>
<reference evidence="7" key="1">
    <citation type="submission" date="2015-12" db="EMBL/GenBank/DDBJ databases">
        <title>Update maize B73 reference genome by single molecule sequencing technologies.</title>
        <authorList>
            <consortium name="Maize Genome Sequencing Project"/>
            <person name="Ware D."/>
        </authorList>
    </citation>
    <scope>NUCLEOTIDE SEQUENCE [LARGE SCALE GENOMIC DNA]</scope>
    <source>
        <strain evidence="7">cv. B73</strain>
    </source>
</reference>
<feature type="region of interest" description="Disordered" evidence="4">
    <location>
        <begin position="67"/>
        <end position="233"/>
    </location>
</feature>
<evidence type="ECO:0000256" key="4">
    <source>
        <dbReference type="SAM" id="MobiDB-lite"/>
    </source>
</evidence>
<dbReference type="EnsemblPlants" id="Zm00001eb123350_T002">
    <property type="protein sequence ID" value="Zm00001eb123350_P002"/>
    <property type="gene ID" value="Zm00001eb123350"/>
</dbReference>